<evidence type="ECO:0000259" key="1">
    <source>
        <dbReference type="Pfam" id="PF02036"/>
    </source>
</evidence>
<dbReference type="EMBL" id="JAGMUU010000057">
    <property type="protein sequence ID" value="KAH7111164.1"/>
    <property type="molecule type" value="Genomic_DNA"/>
</dbReference>
<dbReference type="Gene3D" id="3.30.1050.10">
    <property type="entry name" value="SCP2 sterol-binding domain"/>
    <property type="match status" value="1"/>
</dbReference>
<evidence type="ECO:0000313" key="3">
    <source>
        <dbReference type="Proteomes" id="UP000717696"/>
    </source>
</evidence>
<dbReference type="OrthoDB" id="10265837at2759"/>
<dbReference type="InterPro" id="IPR036527">
    <property type="entry name" value="SCP2_sterol-bd_dom_sf"/>
</dbReference>
<sequence>KFPSSVAFDAIQHALSSSEVERNNAIKQGNAVIAFVLTNAAGETDSWYIDLKETGKVGKGPSNNPTMIFLLSEKEFGDIVANKLNLQELFIAGKLKIKGDVVKAIKIEPILKSPQSKHRL</sequence>
<gene>
    <name evidence="2" type="ORF">B0J13DRAFT_462044</name>
</gene>
<feature type="domain" description="SCP2" evidence="1">
    <location>
        <begin position="13"/>
        <end position="112"/>
    </location>
</feature>
<accession>A0A9P9D2E8</accession>
<proteinExistence type="predicted"/>
<dbReference type="InterPro" id="IPR003033">
    <property type="entry name" value="SCP2_sterol-bd_dom"/>
</dbReference>
<dbReference type="Proteomes" id="UP000717696">
    <property type="component" value="Unassembled WGS sequence"/>
</dbReference>
<feature type="non-terminal residue" evidence="2">
    <location>
        <position position="120"/>
    </location>
</feature>
<reference evidence="2" key="1">
    <citation type="journal article" date="2021" name="Nat. Commun.">
        <title>Genetic determinants of endophytism in the Arabidopsis root mycobiome.</title>
        <authorList>
            <person name="Mesny F."/>
            <person name="Miyauchi S."/>
            <person name="Thiergart T."/>
            <person name="Pickel B."/>
            <person name="Atanasova L."/>
            <person name="Karlsson M."/>
            <person name="Huettel B."/>
            <person name="Barry K.W."/>
            <person name="Haridas S."/>
            <person name="Chen C."/>
            <person name="Bauer D."/>
            <person name="Andreopoulos W."/>
            <person name="Pangilinan J."/>
            <person name="LaButti K."/>
            <person name="Riley R."/>
            <person name="Lipzen A."/>
            <person name="Clum A."/>
            <person name="Drula E."/>
            <person name="Henrissat B."/>
            <person name="Kohler A."/>
            <person name="Grigoriev I.V."/>
            <person name="Martin F.M."/>
            <person name="Hacquard S."/>
        </authorList>
    </citation>
    <scope>NUCLEOTIDE SEQUENCE</scope>
    <source>
        <strain evidence="2">MPI-CAGE-AT-0021</strain>
    </source>
</reference>
<dbReference type="AlphaFoldDB" id="A0A9P9D2E8"/>
<name>A0A9P9D2E8_9HYPO</name>
<dbReference type="PANTHER" id="PTHR10094:SF25">
    <property type="entry name" value="SCP2 STEROL-BINDING DOMAIN-CONTAINING PROTEIN 1"/>
    <property type="match status" value="1"/>
</dbReference>
<evidence type="ECO:0000313" key="2">
    <source>
        <dbReference type="EMBL" id="KAH7111164.1"/>
    </source>
</evidence>
<dbReference type="PANTHER" id="PTHR10094">
    <property type="entry name" value="STEROL CARRIER PROTEIN 2 SCP-2 FAMILY PROTEIN"/>
    <property type="match status" value="1"/>
</dbReference>
<protein>
    <submittedName>
        <fullName evidence="2">SCP-2 sterol transfer family protein</fullName>
    </submittedName>
</protein>
<dbReference type="Pfam" id="PF02036">
    <property type="entry name" value="SCP2"/>
    <property type="match status" value="1"/>
</dbReference>
<dbReference type="SUPFAM" id="SSF55718">
    <property type="entry name" value="SCP-like"/>
    <property type="match status" value="1"/>
</dbReference>
<keyword evidence="3" id="KW-1185">Reference proteome</keyword>
<organism evidence="2 3">
    <name type="scientific">Dactylonectria estremocensis</name>
    <dbReference type="NCBI Taxonomy" id="1079267"/>
    <lineage>
        <taxon>Eukaryota</taxon>
        <taxon>Fungi</taxon>
        <taxon>Dikarya</taxon>
        <taxon>Ascomycota</taxon>
        <taxon>Pezizomycotina</taxon>
        <taxon>Sordariomycetes</taxon>
        <taxon>Hypocreomycetidae</taxon>
        <taxon>Hypocreales</taxon>
        <taxon>Nectriaceae</taxon>
        <taxon>Dactylonectria</taxon>
    </lineage>
</organism>
<comment type="caution">
    <text evidence="2">The sequence shown here is derived from an EMBL/GenBank/DDBJ whole genome shotgun (WGS) entry which is preliminary data.</text>
</comment>
<dbReference type="GO" id="GO:0005829">
    <property type="term" value="C:cytosol"/>
    <property type="evidence" value="ECO:0007669"/>
    <property type="project" value="TreeGrafter"/>
</dbReference>